<dbReference type="InterPro" id="IPR017439">
    <property type="entry name" value="Amidohydrolase"/>
</dbReference>
<dbReference type="Pfam" id="PF01546">
    <property type="entry name" value="Peptidase_M20"/>
    <property type="match status" value="1"/>
</dbReference>
<evidence type="ECO:0000313" key="5">
    <source>
        <dbReference type="Proteomes" id="UP000199208"/>
    </source>
</evidence>
<dbReference type="PANTHER" id="PTHR11014:SF63">
    <property type="entry name" value="METALLOPEPTIDASE, PUTATIVE (AFU_ORTHOLOGUE AFUA_6G09600)-RELATED"/>
    <property type="match status" value="1"/>
</dbReference>
<keyword evidence="2" id="KW-0464">Manganese</keyword>
<evidence type="ECO:0000259" key="3">
    <source>
        <dbReference type="Pfam" id="PF07687"/>
    </source>
</evidence>
<dbReference type="Gene3D" id="3.40.630.10">
    <property type="entry name" value="Zn peptidases"/>
    <property type="match status" value="1"/>
</dbReference>
<dbReference type="PIRSF" id="PIRSF005962">
    <property type="entry name" value="Pept_M20D_amidohydro"/>
    <property type="match status" value="1"/>
</dbReference>
<dbReference type="OrthoDB" id="9776731at2"/>
<dbReference type="GO" id="GO:0019877">
    <property type="term" value="P:diaminopimelate biosynthetic process"/>
    <property type="evidence" value="ECO:0007669"/>
    <property type="project" value="UniProtKB-ARBA"/>
</dbReference>
<dbReference type="AlphaFoldDB" id="A0A1G5S234"/>
<dbReference type="InterPro" id="IPR036264">
    <property type="entry name" value="Bact_exopeptidase_dim_dom"/>
</dbReference>
<dbReference type="Pfam" id="PF07687">
    <property type="entry name" value="M20_dimer"/>
    <property type="match status" value="1"/>
</dbReference>
<evidence type="ECO:0000256" key="2">
    <source>
        <dbReference type="PIRSR" id="PIRSR005962-1"/>
    </source>
</evidence>
<dbReference type="STRING" id="1120920.SAMN03080599_02230"/>
<gene>
    <name evidence="4" type="ORF">SAMN03080599_02230</name>
</gene>
<dbReference type="Gene3D" id="3.30.70.360">
    <property type="match status" value="1"/>
</dbReference>
<evidence type="ECO:0000256" key="1">
    <source>
        <dbReference type="ARBA" id="ARBA00022801"/>
    </source>
</evidence>
<evidence type="ECO:0000313" key="4">
    <source>
        <dbReference type="EMBL" id="SCZ80373.1"/>
    </source>
</evidence>
<dbReference type="EMBL" id="FMWL01000012">
    <property type="protein sequence ID" value="SCZ80373.1"/>
    <property type="molecule type" value="Genomic_DNA"/>
</dbReference>
<dbReference type="InterPro" id="IPR011650">
    <property type="entry name" value="Peptidase_M20_dimer"/>
</dbReference>
<accession>A0A1G5S234</accession>
<dbReference type="NCBIfam" id="TIGR01891">
    <property type="entry name" value="amidohydrolases"/>
    <property type="match status" value="1"/>
</dbReference>
<feature type="domain" description="Peptidase M20 dimerisation" evidence="3">
    <location>
        <begin position="187"/>
        <end position="282"/>
    </location>
</feature>
<dbReference type="GO" id="GO:0050118">
    <property type="term" value="F:N-acetyldiaminopimelate deacetylase activity"/>
    <property type="evidence" value="ECO:0007669"/>
    <property type="project" value="UniProtKB-ARBA"/>
</dbReference>
<feature type="binding site" evidence="2">
    <location>
        <position position="137"/>
    </location>
    <ligand>
        <name>Mn(2+)</name>
        <dbReference type="ChEBI" id="CHEBI:29035"/>
        <label>2</label>
    </ligand>
</feature>
<reference evidence="4 5" key="1">
    <citation type="submission" date="2016-10" db="EMBL/GenBank/DDBJ databases">
        <authorList>
            <person name="de Groot N.N."/>
        </authorList>
    </citation>
    <scope>NUCLEOTIDE SEQUENCE [LARGE SCALE GENOMIC DNA]</scope>
    <source>
        <strain evidence="4 5">DSM 2784</strain>
    </source>
</reference>
<dbReference type="FunFam" id="3.30.70.360:FF:000001">
    <property type="entry name" value="N-acetyldiaminopimelate deacetylase"/>
    <property type="match status" value="1"/>
</dbReference>
<dbReference type="Proteomes" id="UP000199208">
    <property type="component" value="Unassembled WGS sequence"/>
</dbReference>
<dbReference type="RefSeq" id="WP_092591503.1">
    <property type="nucleotide sequence ID" value="NZ_FMWL01000012.1"/>
</dbReference>
<dbReference type="SUPFAM" id="SSF53187">
    <property type="entry name" value="Zn-dependent exopeptidases"/>
    <property type="match status" value="1"/>
</dbReference>
<name>A0A1G5S234_9FIRM</name>
<feature type="binding site" evidence="2">
    <location>
        <position position="103"/>
    </location>
    <ligand>
        <name>Mn(2+)</name>
        <dbReference type="ChEBI" id="CHEBI:29035"/>
        <label>2</label>
    </ligand>
</feature>
<keyword evidence="5" id="KW-1185">Reference proteome</keyword>
<organism evidence="4 5">
    <name type="scientific">Acidaminobacter hydrogenoformans DSM 2784</name>
    <dbReference type="NCBI Taxonomy" id="1120920"/>
    <lineage>
        <taxon>Bacteria</taxon>
        <taxon>Bacillati</taxon>
        <taxon>Bacillota</taxon>
        <taxon>Clostridia</taxon>
        <taxon>Peptostreptococcales</taxon>
        <taxon>Acidaminobacteraceae</taxon>
        <taxon>Acidaminobacter</taxon>
    </lineage>
</organism>
<keyword evidence="1 4" id="KW-0378">Hydrolase</keyword>
<sequence length="392" mass="43539">MIKVKDLKQYETDMITWRRDFHMHPEKGFDEVRTSGIVADLLESWGLEVVKNFCMTAVIGILDTKKPGKVIGIRADMDALSMQDQKDVSYRSINAGLCHSCGHDGHTSILLGIAKYLSEHQEGLTGKVKFVFQPAEEGPPPGGAKLIMQNGILDDVDIMIGSHIHPSYKTGKIIVKYDEMLASGDFFDVIITGKGGHGAYPHECNDVISTALLVITALNNIISREIDTVKPGVLSVCNIQAGEAKANNVIPQSISFGGTFRTLDEGVREHIIDKIDKILKNICSMNNCTYEFNNQFMFPILRNSNEVVEIVKNVAIDTIGSDNVEVMENVDMGCEDFAYYSTKIPSCYFYFGVRNEAKNCTATFHHPDFNMDEDSMIIVQAVIINTLLKLIE</sequence>
<keyword evidence="2" id="KW-0479">Metal-binding</keyword>
<proteinExistence type="predicted"/>
<dbReference type="SUPFAM" id="SSF55031">
    <property type="entry name" value="Bacterial exopeptidase dimerisation domain"/>
    <property type="match status" value="1"/>
</dbReference>
<dbReference type="PANTHER" id="PTHR11014">
    <property type="entry name" value="PEPTIDASE M20 FAMILY MEMBER"/>
    <property type="match status" value="1"/>
</dbReference>
<comment type="cofactor">
    <cofactor evidence="2">
        <name>Mn(2+)</name>
        <dbReference type="ChEBI" id="CHEBI:29035"/>
    </cofactor>
    <text evidence="2">The Mn(2+) ion enhances activity.</text>
</comment>
<dbReference type="InterPro" id="IPR002933">
    <property type="entry name" value="Peptidase_M20"/>
</dbReference>
<feature type="binding site" evidence="2">
    <location>
        <position position="365"/>
    </location>
    <ligand>
        <name>Mn(2+)</name>
        <dbReference type="ChEBI" id="CHEBI:29035"/>
        <label>2</label>
    </ligand>
</feature>
<feature type="binding site" evidence="2">
    <location>
        <position position="163"/>
    </location>
    <ligand>
        <name>Mn(2+)</name>
        <dbReference type="ChEBI" id="CHEBI:29035"/>
        <label>2</label>
    </ligand>
</feature>
<dbReference type="GO" id="GO:0046872">
    <property type="term" value="F:metal ion binding"/>
    <property type="evidence" value="ECO:0007669"/>
    <property type="project" value="UniProtKB-KW"/>
</dbReference>
<protein>
    <submittedName>
        <fullName evidence="4">Amidohydrolase</fullName>
    </submittedName>
</protein>
<feature type="binding site" evidence="2">
    <location>
        <position position="101"/>
    </location>
    <ligand>
        <name>Mn(2+)</name>
        <dbReference type="ChEBI" id="CHEBI:29035"/>
        <label>2</label>
    </ligand>
</feature>